<dbReference type="EnsemblPlants" id="AVESA.00010b.r2.6AG1050550.1">
    <property type="protein sequence ID" value="AVESA.00010b.r2.6AG1050550.1.CDS"/>
    <property type="gene ID" value="AVESA.00010b.r2.6AG1050550"/>
</dbReference>
<name>A0ACD5YQN7_AVESA</name>
<protein>
    <submittedName>
        <fullName evidence="1">Uncharacterized protein</fullName>
    </submittedName>
</protein>
<keyword evidence="2" id="KW-1185">Reference proteome</keyword>
<reference evidence="1" key="2">
    <citation type="submission" date="2025-09" db="UniProtKB">
        <authorList>
            <consortium name="EnsemblPlants"/>
        </authorList>
    </citation>
    <scope>IDENTIFICATION</scope>
</reference>
<evidence type="ECO:0000313" key="1">
    <source>
        <dbReference type="EnsemblPlants" id="AVESA.00010b.r2.6AG1050550.1.CDS"/>
    </source>
</evidence>
<organism evidence="1 2">
    <name type="scientific">Avena sativa</name>
    <name type="common">Oat</name>
    <dbReference type="NCBI Taxonomy" id="4498"/>
    <lineage>
        <taxon>Eukaryota</taxon>
        <taxon>Viridiplantae</taxon>
        <taxon>Streptophyta</taxon>
        <taxon>Embryophyta</taxon>
        <taxon>Tracheophyta</taxon>
        <taxon>Spermatophyta</taxon>
        <taxon>Magnoliopsida</taxon>
        <taxon>Liliopsida</taxon>
        <taxon>Poales</taxon>
        <taxon>Poaceae</taxon>
        <taxon>BOP clade</taxon>
        <taxon>Pooideae</taxon>
        <taxon>Poodae</taxon>
        <taxon>Poeae</taxon>
        <taxon>Poeae Chloroplast Group 1 (Aveneae type)</taxon>
        <taxon>Aveninae</taxon>
        <taxon>Avena</taxon>
    </lineage>
</organism>
<accession>A0ACD5YQN7</accession>
<sequence>MAPTRRPHGDPPPVYGVGIQYFSVQINHGGFFVGTGSSKRYDGGSFIWYDYVDIATWSPTMLENLVEDIGYEMYGRIKVFYCIPNLSMSKNGLREIRSDENTIQMSYFVSIGHQSFCLYLDHEDSMRDRNCNDGVNNPAPVTRSHKSTAKEQEECDDNGDEDDEDSDFEFRDSDYGISDGDDDLYADNVDEDEDTIKKTNVKCEHKIEGDGDSEQEDLWLPESDEEKVEFRFNSFKQEDMKDPKFKSGQVFENVEMLRKAIKEYI</sequence>
<proteinExistence type="predicted"/>
<dbReference type="Proteomes" id="UP001732700">
    <property type="component" value="Chromosome 6A"/>
</dbReference>
<evidence type="ECO:0000313" key="2">
    <source>
        <dbReference type="Proteomes" id="UP001732700"/>
    </source>
</evidence>
<reference evidence="1" key="1">
    <citation type="submission" date="2021-05" db="EMBL/GenBank/DDBJ databases">
        <authorList>
            <person name="Scholz U."/>
            <person name="Mascher M."/>
            <person name="Fiebig A."/>
        </authorList>
    </citation>
    <scope>NUCLEOTIDE SEQUENCE [LARGE SCALE GENOMIC DNA]</scope>
</reference>